<gene>
    <name evidence="1" type="ORF">UY01_C0001G0041</name>
</gene>
<name>A0A0G1W0W7_9BACT</name>
<comment type="caution">
    <text evidence="1">The sequence shown here is derived from an EMBL/GenBank/DDBJ whole genome shotgun (WGS) entry which is preliminary data.</text>
</comment>
<evidence type="ECO:0000313" key="1">
    <source>
        <dbReference type="EMBL" id="KKU75945.1"/>
    </source>
</evidence>
<sequence length="28" mass="3241">PANKNYQPIYPEHSLNINAVVKAVIRKY</sequence>
<dbReference type="Proteomes" id="UP000034879">
    <property type="component" value="Unassembled WGS sequence"/>
</dbReference>
<evidence type="ECO:0000313" key="2">
    <source>
        <dbReference type="Proteomes" id="UP000034879"/>
    </source>
</evidence>
<accession>A0A0G1W0W7</accession>
<dbReference type="EMBL" id="LCOJ01000001">
    <property type="protein sequence ID" value="KKU75945.1"/>
    <property type="molecule type" value="Genomic_DNA"/>
</dbReference>
<feature type="non-terminal residue" evidence="1">
    <location>
        <position position="1"/>
    </location>
</feature>
<proteinExistence type="predicted"/>
<protein>
    <submittedName>
        <fullName evidence="1">Uncharacterized protein</fullName>
    </submittedName>
</protein>
<organism evidence="1 2">
    <name type="scientific">Candidatus Nomurabacteria bacterium GW2011_GWB1_47_6</name>
    <dbReference type="NCBI Taxonomy" id="1618749"/>
    <lineage>
        <taxon>Bacteria</taxon>
        <taxon>Candidatus Nomuraibacteriota</taxon>
    </lineage>
</organism>
<dbReference type="AlphaFoldDB" id="A0A0G1W0W7"/>
<reference evidence="1 2" key="1">
    <citation type="journal article" date="2015" name="Nature">
        <title>rRNA introns, odd ribosomes, and small enigmatic genomes across a large radiation of phyla.</title>
        <authorList>
            <person name="Brown C.T."/>
            <person name="Hug L.A."/>
            <person name="Thomas B.C."/>
            <person name="Sharon I."/>
            <person name="Castelle C.J."/>
            <person name="Singh A."/>
            <person name="Wilkins M.J."/>
            <person name="Williams K.H."/>
            <person name="Banfield J.F."/>
        </authorList>
    </citation>
    <scope>NUCLEOTIDE SEQUENCE [LARGE SCALE GENOMIC DNA]</scope>
</reference>